<evidence type="ECO:0000313" key="2">
    <source>
        <dbReference type="EMBL" id="RCV09507.1"/>
    </source>
</evidence>
<feature type="compositionally biased region" description="Basic and acidic residues" evidence="1">
    <location>
        <begin position="30"/>
        <end position="44"/>
    </location>
</feature>
<dbReference type="EMBL" id="CM003529">
    <property type="protein sequence ID" value="RCV09507.1"/>
    <property type="molecule type" value="Genomic_DNA"/>
</dbReference>
<protein>
    <submittedName>
        <fullName evidence="2">Uncharacterized protein</fullName>
    </submittedName>
</protein>
<feature type="region of interest" description="Disordered" evidence="1">
    <location>
        <begin position="13"/>
        <end position="57"/>
    </location>
</feature>
<evidence type="ECO:0000256" key="1">
    <source>
        <dbReference type="SAM" id="MobiDB-lite"/>
    </source>
</evidence>
<name>A0A368PUP3_SETIT</name>
<gene>
    <name evidence="2" type="ORF">SETIT_2G035100v2</name>
</gene>
<proteinExistence type="predicted"/>
<reference evidence="2" key="1">
    <citation type="journal article" date="2012" name="Nat. Biotechnol.">
        <title>Reference genome sequence of the model plant Setaria.</title>
        <authorList>
            <person name="Bennetzen J.L."/>
            <person name="Schmutz J."/>
            <person name="Wang H."/>
            <person name="Percifield R."/>
            <person name="Hawkins J."/>
            <person name="Pontaroli A.C."/>
            <person name="Estep M."/>
            <person name="Feng L."/>
            <person name="Vaughn J.N."/>
            <person name="Grimwood J."/>
            <person name="Jenkins J."/>
            <person name="Barry K."/>
            <person name="Lindquist E."/>
            <person name="Hellsten U."/>
            <person name="Deshpande S."/>
            <person name="Wang X."/>
            <person name="Wu X."/>
            <person name="Mitros T."/>
            <person name="Triplett J."/>
            <person name="Yang X."/>
            <person name="Ye C.Y."/>
            <person name="Mauro-Herrera M."/>
            <person name="Wang L."/>
            <person name="Li P."/>
            <person name="Sharma M."/>
            <person name="Sharma R."/>
            <person name="Ronald P.C."/>
            <person name="Panaud O."/>
            <person name="Kellogg E.A."/>
            <person name="Brutnell T.P."/>
            <person name="Doust A.N."/>
            <person name="Tuskan G.A."/>
            <person name="Rokhsar D."/>
            <person name="Devos K.M."/>
        </authorList>
    </citation>
    <scope>NUCLEOTIDE SEQUENCE [LARGE SCALE GENOMIC DNA]</scope>
    <source>
        <strain evidence="2">Yugu1</strain>
    </source>
</reference>
<dbReference type="AlphaFoldDB" id="A0A368PUP3"/>
<accession>A0A368PUP3</accession>
<reference evidence="2" key="2">
    <citation type="submission" date="2015-07" db="EMBL/GenBank/DDBJ databases">
        <authorList>
            <person name="Noorani M."/>
        </authorList>
    </citation>
    <scope>NUCLEOTIDE SEQUENCE</scope>
    <source>
        <strain evidence="2">Yugu1</strain>
    </source>
</reference>
<sequence>MAGGGGEALSVVAVVVQGDEAEEAGPASSPKEREDEAEERRDASRTGSCSQAKPPAPSPLYAVVVSSWIGCGKPKISYDGNKIHSPRAKIRGKIDAPPLLDAGCSSCARLTRCDAILGADGGGGGSGGAERRDDDREAERLDGSSCFRLRCFVHRPAQRKGEQGGELLEAWIWLQALLPSADPSAFRSATPVHLTKYSYMASVLSSLNASAALLICLLQHH</sequence>
<organism evidence="2">
    <name type="scientific">Setaria italica</name>
    <name type="common">Foxtail millet</name>
    <name type="synonym">Panicum italicum</name>
    <dbReference type="NCBI Taxonomy" id="4555"/>
    <lineage>
        <taxon>Eukaryota</taxon>
        <taxon>Viridiplantae</taxon>
        <taxon>Streptophyta</taxon>
        <taxon>Embryophyta</taxon>
        <taxon>Tracheophyta</taxon>
        <taxon>Spermatophyta</taxon>
        <taxon>Magnoliopsida</taxon>
        <taxon>Liliopsida</taxon>
        <taxon>Poales</taxon>
        <taxon>Poaceae</taxon>
        <taxon>PACMAD clade</taxon>
        <taxon>Panicoideae</taxon>
        <taxon>Panicodae</taxon>
        <taxon>Paniceae</taxon>
        <taxon>Cenchrinae</taxon>
        <taxon>Setaria</taxon>
    </lineage>
</organism>